<dbReference type="InterPro" id="IPR039420">
    <property type="entry name" value="WalR-like"/>
</dbReference>
<protein>
    <submittedName>
        <fullName evidence="6">Response regulator with CheY-like receiver domain and winged-helix DNA-binding domain</fullName>
    </submittedName>
</protein>
<sequence length="222" mass="24143">MPHILIIEDNDRIASFIDKGLRAAGYQTEVVGDGRTGLTLAMHGGFDLVVLDLGLPGMDGTDLLENLRGQGVSVPVVVLTARDTVEDTVSALEGGANDYMTKPFQFAELLARVRVRLADTTEVPTAKDGMVVEAGGLALDHRTREVRGDGVQTSLTSREFGLLATFMRHPGQVLSRQQLLAEVWGVDHDPHSNVVDVCVRQLRTKVGSDHIETVRGVGYRFR</sequence>
<feature type="domain" description="OmpR/PhoB-type" evidence="5">
    <location>
        <begin position="129"/>
        <end position="222"/>
    </location>
</feature>
<dbReference type="eggNOG" id="COG0745">
    <property type="taxonomic scope" value="Bacteria"/>
</dbReference>
<dbReference type="HOGENOM" id="CLU_000445_30_1_11"/>
<dbReference type="InterPro" id="IPR001789">
    <property type="entry name" value="Sig_transdc_resp-reg_receiver"/>
</dbReference>
<dbReference type="InterPro" id="IPR011006">
    <property type="entry name" value="CheY-like_superfamily"/>
</dbReference>
<dbReference type="STRING" id="478801.Ksed_21520"/>
<dbReference type="InterPro" id="IPR016032">
    <property type="entry name" value="Sig_transdc_resp-reg_C-effctor"/>
</dbReference>
<gene>
    <name evidence="6" type="ordered locus">Ksed_21520</name>
</gene>
<evidence type="ECO:0000256" key="3">
    <source>
        <dbReference type="PROSITE-ProRule" id="PRU01091"/>
    </source>
</evidence>
<feature type="domain" description="Response regulatory" evidence="4">
    <location>
        <begin position="3"/>
        <end position="117"/>
    </location>
</feature>
<reference evidence="6 7" key="1">
    <citation type="journal article" date="2009" name="Stand. Genomic Sci.">
        <title>Complete genome sequence of Kytococcus sedentarius type strain (541).</title>
        <authorList>
            <person name="Sims D."/>
            <person name="Brettin T."/>
            <person name="Detter J.C."/>
            <person name="Han C."/>
            <person name="Lapidus A."/>
            <person name="Copeland A."/>
            <person name="Glavina Del Rio T."/>
            <person name="Nolan M."/>
            <person name="Chen F."/>
            <person name="Lucas S."/>
            <person name="Tice H."/>
            <person name="Cheng J.F."/>
            <person name="Bruce D."/>
            <person name="Goodwin L."/>
            <person name="Pitluck S."/>
            <person name="Ovchinnikova G."/>
            <person name="Pati A."/>
            <person name="Ivanova N."/>
            <person name="Mavrommatis K."/>
            <person name="Chen A."/>
            <person name="Palaniappan K."/>
            <person name="D'haeseleer P."/>
            <person name="Chain P."/>
            <person name="Bristow J."/>
            <person name="Eisen J.A."/>
            <person name="Markowitz V."/>
            <person name="Hugenholtz P."/>
            <person name="Schneider S."/>
            <person name="Goker M."/>
            <person name="Pukall R."/>
            <person name="Kyrpides N.C."/>
            <person name="Klenk H.P."/>
        </authorList>
    </citation>
    <scope>NUCLEOTIDE SEQUENCE [LARGE SCALE GENOMIC DNA]</scope>
    <source>
        <strain evidence="7">ATCC 14392 / DSM 20547 / JCM 11482 / CCUG 33030 / NBRC 15357 / NCTC 11040 / CCM 314 / 541</strain>
    </source>
</reference>
<dbReference type="GO" id="GO:0005829">
    <property type="term" value="C:cytosol"/>
    <property type="evidence" value="ECO:0007669"/>
    <property type="project" value="TreeGrafter"/>
</dbReference>
<dbReference type="KEGG" id="kse:Ksed_21520"/>
<dbReference type="SUPFAM" id="SSF46894">
    <property type="entry name" value="C-terminal effector domain of the bipartite response regulators"/>
    <property type="match status" value="1"/>
</dbReference>
<keyword evidence="2" id="KW-0597">Phosphoprotein</keyword>
<dbReference type="GO" id="GO:0032993">
    <property type="term" value="C:protein-DNA complex"/>
    <property type="evidence" value="ECO:0007669"/>
    <property type="project" value="TreeGrafter"/>
</dbReference>
<evidence type="ECO:0000259" key="4">
    <source>
        <dbReference type="PROSITE" id="PS50110"/>
    </source>
</evidence>
<dbReference type="EMBL" id="CP001686">
    <property type="protein sequence ID" value="ACV07139.1"/>
    <property type="molecule type" value="Genomic_DNA"/>
</dbReference>
<dbReference type="Gene3D" id="6.10.250.690">
    <property type="match status" value="1"/>
</dbReference>
<organism evidence="6 7">
    <name type="scientific">Kytococcus sedentarius (strain ATCC 14392 / DSM 20547 / JCM 11482 / CCUG 33030 / NBRC 15357 / NCTC 11040 / CCM 314 / 541)</name>
    <name type="common">Micrococcus sedentarius</name>
    <dbReference type="NCBI Taxonomy" id="478801"/>
    <lineage>
        <taxon>Bacteria</taxon>
        <taxon>Bacillati</taxon>
        <taxon>Actinomycetota</taxon>
        <taxon>Actinomycetes</taxon>
        <taxon>Micrococcales</taxon>
        <taxon>Kytococcaceae</taxon>
        <taxon>Kytococcus</taxon>
    </lineage>
</organism>
<dbReference type="SUPFAM" id="SSF52172">
    <property type="entry name" value="CheY-like"/>
    <property type="match status" value="1"/>
</dbReference>
<dbReference type="Pfam" id="PF00072">
    <property type="entry name" value="Response_reg"/>
    <property type="match status" value="1"/>
</dbReference>
<dbReference type="PROSITE" id="PS50110">
    <property type="entry name" value="RESPONSE_REGULATORY"/>
    <property type="match status" value="1"/>
</dbReference>
<dbReference type="PANTHER" id="PTHR48111:SF38">
    <property type="entry name" value="TWO-COMPONENT RESPONSE REGULATOR"/>
    <property type="match status" value="1"/>
</dbReference>
<evidence type="ECO:0000259" key="5">
    <source>
        <dbReference type="PROSITE" id="PS51755"/>
    </source>
</evidence>
<feature type="DNA-binding region" description="OmpR/PhoB-type" evidence="3">
    <location>
        <begin position="129"/>
        <end position="222"/>
    </location>
</feature>
<evidence type="ECO:0000256" key="2">
    <source>
        <dbReference type="PROSITE-ProRule" id="PRU00169"/>
    </source>
</evidence>
<dbReference type="PANTHER" id="PTHR48111">
    <property type="entry name" value="REGULATOR OF RPOS"/>
    <property type="match status" value="1"/>
</dbReference>
<name>C7NLE3_KYTSD</name>
<dbReference type="AlphaFoldDB" id="C7NLE3"/>
<evidence type="ECO:0000313" key="6">
    <source>
        <dbReference type="EMBL" id="ACV07139.1"/>
    </source>
</evidence>
<dbReference type="CDD" id="cd00383">
    <property type="entry name" value="trans_reg_C"/>
    <property type="match status" value="1"/>
</dbReference>
<dbReference type="GO" id="GO:0000156">
    <property type="term" value="F:phosphorelay response regulator activity"/>
    <property type="evidence" value="ECO:0007669"/>
    <property type="project" value="TreeGrafter"/>
</dbReference>
<dbReference type="Pfam" id="PF00486">
    <property type="entry name" value="Trans_reg_C"/>
    <property type="match status" value="1"/>
</dbReference>
<keyword evidence="1 3" id="KW-0238">DNA-binding</keyword>
<dbReference type="Gene3D" id="3.40.50.2300">
    <property type="match status" value="1"/>
</dbReference>
<feature type="modified residue" description="4-aspartylphosphate" evidence="2">
    <location>
        <position position="52"/>
    </location>
</feature>
<evidence type="ECO:0000313" key="7">
    <source>
        <dbReference type="Proteomes" id="UP000006666"/>
    </source>
</evidence>
<dbReference type="SMART" id="SM00448">
    <property type="entry name" value="REC"/>
    <property type="match status" value="1"/>
</dbReference>
<dbReference type="SMART" id="SM00862">
    <property type="entry name" value="Trans_reg_C"/>
    <property type="match status" value="1"/>
</dbReference>
<dbReference type="PROSITE" id="PS51755">
    <property type="entry name" value="OMPR_PHOB"/>
    <property type="match status" value="1"/>
</dbReference>
<dbReference type="CDD" id="cd17624">
    <property type="entry name" value="REC_OmpR_PmrA-like"/>
    <property type="match status" value="1"/>
</dbReference>
<dbReference type="RefSeq" id="WP_015780074.1">
    <property type="nucleotide sequence ID" value="NC_013169.1"/>
</dbReference>
<dbReference type="GO" id="GO:0006355">
    <property type="term" value="P:regulation of DNA-templated transcription"/>
    <property type="evidence" value="ECO:0007669"/>
    <property type="project" value="InterPro"/>
</dbReference>
<accession>C7NLE3</accession>
<dbReference type="Proteomes" id="UP000006666">
    <property type="component" value="Chromosome"/>
</dbReference>
<proteinExistence type="predicted"/>
<dbReference type="GO" id="GO:0000976">
    <property type="term" value="F:transcription cis-regulatory region binding"/>
    <property type="evidence" value="ECO:0007669"/>
    <property type="project" value="TreeGrafter"/>
</dbReference>
<dbReference type="InterPro" id="IPR001867">
    <property type="entry name" value="OmpR/PhoB-type_DNA-bd"/>
</dbReference>
<dbReference type="InterPro" id="IPR036388">
    <property type="entry name" value="WH-like_DNA-bd_sf"/>
</dbReference>
<keyword evidence="7" id="KW-1185">Reference proteome</keyword>
<evidence type="ECO:0000256" key="1">
    <source>
        <dbReference type="ARBA" id="ARBA00023125"/>
    </source>
</evidence>
<dbReference type="Gene3D" id="1.10.10.10">
    <property type="entry name" value="Winged helix-like DNA-binding domain superfamily/Winged helix DNA-binding domain"/>
    <property type="match status" value="1"/>
</dbReference>